<protein>
    <recommendedName>
        <fullName evidence="6">Small ribosomal subunit protein uS10 domain-containing protein</fullName>
    </recommendedName>
</protein>
<dbReference type="PRINTS" id="PR00971">
    <property type="entry name" value="RIBOSOMALS10"/>
</dbReference>
<evidence type="ECO:0000259" key="6">
    <source>
        <dbReference type="SMART" id="SM01403"/>
    </source>
</evidence>
<dbReference type="GO" id="GO:0005840">
    <property type="term" value="C:ribosome"/>
    <property type="evidence" value="ECO:0007669"/>
    <property type="project" value="UniProtKB-KW"/>
</dbReference>
<feature type="signal peptide" evidence="5">
    <location>
        <begin position="1"/>
        <end position="26"/>
    </location>
</feature>
<dbReference type="SUPFAM" id="SSF54999">
    <property type="entry name" value="Ribosomal protein S10"/>
    <property type="match status" value="1"/>
</dbReference>
<comment type="similarity">
    <text evidence="1">Belongs to the universal ribosomal protein uS10 family.</text>
</comment>
<dbReference type="InterPro" id="IPR027486">
    <property type="entry name" value="Ribosomal_uS10_dom"/>
</dbReference>
<name>A0A0G4I6F2_9ALVE</name>
<feature type="chain" id="PRO_5005192202" description="Small ribosomal subunit protein uS10 domain-containing protein" evidence="5">
    <location>
        <begin position="27"/>
        <end position="666"/>
    </location>
</feature>
<proteinExistence type="inferred from homology"/>
<keyword evidence="2" id="KW-0689">Ribosomal protein</keyword>
<dbReference type="Gene3D" id="3.30.70.600">
    <property type="entry name" value="Ribosomal protein S10 domain"/>
    <property type="match status" value="1"/>
</dbReference>
<dbReference type="GO" id="GO:0003735">
    <property type="term" value="F:structural constituent of ribosome"/>
    <property type="evidence" value="ECO:0007669"/>
    <property type="project" value="InterPro"/>
</dbReference>
<dbReference type="HAMAP" id="MF_00508">
    <property type="entry name" value="Ribosomal_uS10"/>
    <property type="match status" value="1"/>
</dbReference>
<evidence type="ECO:0000256" key="4">
    <source>
        <dbReference type="SAM" id="MobiDB-lite"/>
    </source>
</evidence>
<evidence type="ECO:0000313" key="7">
    <source>
        <dbReference type="EMBL" id="CEM52592.1"/>
    </source>
</evidence>
<dbReference type="SMART" id="SM01403">
    <property type="entry name" value="Ribosomal_S10"/>
    <property type="match status" value="1"/>
</dbReference>
<keyword evidence="5" id="KW-0732">Signal</keyword>
<sequence>MLSPSLSGGVLLVGLFLSVLVQCGFAFVPSVQWSSSSGVSRKPSRRANSIRLRRVEKEPQSLLRQAVPDDDDDEDSGFILPPELPEDEEDEEPAALGKKDEDLGDLDDVDVLDDDARTVTGEADMGKEDEEDVDETYWEKHKRLDGAWFPDKPLYVHLNIPKEGKPEEEHSELFDMAYGERESEMKNELPPVWESLLPDFGPEEERAEFFKQHKDEILQLRDLVGDYEPYEPDHVFKWSESSYAKTAANPEIDVVDKIQWPKNKYMRIKFYGWFKREMNLAEEALMEAIKSCTGLKAGNGAARLPTKIKRFCVLRSPFVDKDARETFEIRQHTRIIDIYLDEELLNGVSQEKERKPTLMMTDRDVLDQGKILVMIQELHDKWNDYLQEKGHYGEDDEIEDDLPFQRLDPEDVEIIGRGKTPDFDQEKAQELGAKTFERFLSYRKHQWTKMHPRKGLVERKFKEFMNDDEMDAHNPQMKELISTNDPHSVYGYGGTVIQRFMDVEVPPGIGVKITFLDKRKPLKDKKIKAAFPQKRWRSKYMQFVNEWPQKQEVIKEFFKLKYEPDRRYYFPQSFHDAKKYNLEILTKWLSMTKKVRMERIKREKAGIIYKPEFLHTFPYAGYSDEYAGEYERFRTMGRDAYNDLCRTYVPGDENWGDEVEEWRMQR</sequence>
<keyword evidence="3" id="KW-0687">Ribonucleoprotein</keyword>
<reference evidence="7" key="1">
    <citation type="submission" date="2014-11" db="EMBL/GenBank/DDBJ databases">
        <authorList>
            <person name="Otto D Thomas"/>
            <person name="Naeem Raeece"/>
        </authorList>
    </citation>
    <scope>NUCLEOTIDE SEQUENCE</scope>
</reference>
<dbReference type="GO" id="GO:0006412">
    <property type="term" value="P:translation"/>
    <property type="evidence" value="ECO:0007669"/>
    <property type="project" value="InterPro"/>
</dbReference>
<dbReference type="Pfam" id="PF00338">
    <property type="entry name" value="Ribosomal_S10"/>
    <property type="match status" value="1"/>
</dbReference>
<dbReference type="InterPro" id="IPR001848">
    <property type="entry name" value="Ribosomal_uS10"/>
</dbReference>
<feature type="region of interest" description="Disordered" evidence="4">
    <location>
        <begin position="56"/>
        <end position="109"/>
    </location>
</feature>
<feature type="domain" description="Small ribosomal subunit protein uS10" evidence="6">
    <location>
        <begin position="267"/>
        <end position="353"/>
    </location>
</feature>
<dbReference type="GO" id="GO:1990904">
    <property type="term" value="C:ribonucleoprotein complex"/>
    <property type="evidence" value="ECO:0007669"/>
    <property type="project" value="UniProtKB-KW"/>
</dbReference>
<dbReference type="AlphaFoldDB" id="A0A0G4I6F2"/>
<organism evidence="7">
    <name type="scientific">Chromera velia CCMP2878</name>
    <dbReference type="NCBI Taxonomy" id="1169474"/>
    <lineage>
        <taxon>Eukaryota</taxon>
        <taxon>Sar</taxon>
        <taxon>Alveolata</taxon>
        <taxon>Colpodellida</taxon>
        <taxon>Chromeraceae</taxon>
        <taxon>Chromera</taxon>
    </lineage>
</organism>
<evidence type="ECO:0000256" key="3">
    <source>
        <dbReference type="ARBA" id="ARBA00023274"/>
    </source>
</evidence>
<dbReference type="InterPro" id="IPR036838">
    <property type="entry name" value="Ribosomal_uS10_dom_sf"/>
</dbReference>
<dbReference type="VEuPathDB" id="CryptoDB:Cvel_11375"/>
<dbReference type="EMBL" id="CDMZ01005296">
    <property type="protein sequence ID" value="CEM52592.1"/>
    <property type="molecule type" value="Genomic_DNA"/>
</dbReference>
<evidence type="ECO:0000256" key="2">
    <source>
        <dbReference type="ARBA" id="ARBA00022980"/>
    </source>
</evidence>
<gene>
    <name evidence="7" type="ORF">Cvel_11375</name>
</gene>
<evidence type="ECO:0000256" key="5">
    <source>
        <dbReference type="SAM" id="SignalP"/>
    </source>
</evidence>
<evidence type="ECO:0000256" key="1">
    <source>
        <dbReference type="ARBA" id="ARBA00007102"/>
    </source>
</evidence>
<feature type="compositionally biased region" description="Acidic residues" evidence="4">
    <location>
        <begin position="84"/>
        <end position="93"/>
    </location>
</feature>
<accession>A0A0G4I6F2</accession>
<dbReference type="PANTHER" id="PTHR11700">
    <property type="entry name" value="30S RIBOSOMAL PROTEIN S10 FAMILY MEMBER"/>
    <property type="match status" value="1"/>
</dbReference>